<evidence type="ECO:0000256" key="2">
    <source>
        <dbReference type="ARBA" id="ARBA00004196"/>
    </source>
</evidence>
<evidence type="ECO:0000313" key="14">
    <source>
        <dbReference type="Proteomes" id="UP000396862"/>
    </source>
</evidence>
<comment type="cofactor">
    <cofactor evidence="1">
        <name>Zn(2+)</name>
        <dbReference type="ChEBI" id="CHEBI:29105"/>
    </cofactor>
</comment>
<feature type="domain" description="M23ase beta-sheet core" evidence="9">
    <location>
        <begin position="288"/>
        <end position="385"/>
    </location>
</feature>
<dbReference type="PANTHER" id="PTHR21666:SF288">
    <property type="entry name" value="CELL DIVISION PROTEIN YTFB"/>
    <property type="match status" value="1"/>
</dbReference>
<reference evidence="11 14" key="2">
    <citation type="submission" date="2019-10" db="EMBL/GenBank/DDBJ databases">
        <title>Prolixibacter strains distinguished by the presence of nitrate reductase genes were adept at nitrate-dependent anaerobic corrosion of metallic iron and carbon steel.</title>
        <authorList>
            <person name="Iino T."/>
            <person name="Shono N."/>
            <person name="Ito K."/>
            <person name="Nakamura R."/>
            <person name="Sueoka K."/>
            <person name="Harayama S."/>
            <person name="Ohkuma M."/>
        </authorList>
    </citation>
    <scope>NUCLEOTIDE SEQUENCE [LARGE SCALE GENOMIC DNA]</scope>
    <source>
        <strain evidence="11 14">MIC1-1</strain>
    </source>
</reference>
<organism evidence="12 13">
    <name type="scientific">Prolixibacter denitrificans</name>
    <dbReference type="NCBI Taxonomy" id="1541063"/>
    <lineage>
        <taxon>Bacteria</taxon>
        <taxon>Pseudomonadati</taxon>
        <taxon>Bacteroidota</taxon>
        <taxon>Bacteroidia</taxon>
        <taxon>Marinilabiliales</taxon>
        <taxon>Prolixibacteraceae</taxon>
        <taxon>Prolixibacter</taxon>
    </lineage>
</organism>
<accession>A0A2P8CID9</accession>
<dbReference type="GO" id="GO:0046872">
    <property type="term" value="F:metal ion binding"/>
    <property type="evidence" value="ECO:0007669"/>
    <property type="project" value="UniProtKB-KW"/>
</dbReference>
<evidence type="ECO:0000256" key="8">
    <source>
        <dbReference type="SAM" id="Phobius"/>
    </source>
</evidence>
<dbReference type="Proteomes" id="UP000396862">
    <property type="component" value="Unassembled WGS sequence"/>
</dbReference>
<keyword evidence="14" id="KW-1185">Reference proteome</keyword>
<dbReference type="Gene3D" id="3.10.450.350">
    <property type="match status" value="1"/>
</dbReference>
<dbReference type="SUPFAM" id="SSF51261">
    <property type="entry name" value="Duplicated hybrid motif"/>
    <property type="match status" value="1"/>
</dbReference>
<feature type="domain" description="Csd3-like second N-terminal" evidence="10">
    <location>
        <begin position="157"/>
        <end position="275"/>
    </location>
</feature>
<keyword evidence="8" id="KW-0472">Membrane</keyword>
<evidence type="ECO:0000256" key="4">
    <source>
        <dbReference type="ARBA" id="ARBA00022723"/>
    </source>
</evidence>
<evidence type="ECO:0000313" key="12">
    <source>
        <dbReference type="EMBL" id="PSK84731.1"/>
    </source>
</evidence>
<dbReference type="EMBL" id="BLAU01000001">
    <property type="protein sequence ID" value="GET20897.1"/>
    <property type="molecule type" value="Genomic_DNA"/>
</dbReference>
<evidence type="ECO:0000313" key="11">
    <source>
        <dbReference type="EMBL" id="GET20897.1"/>
    </source>
</evidence>
<keyword evidence="5 12" id="KW-0378">Hydrolase</keyword>
<keyword evidence="4" id="KW-0479">Metal-binding</keyword>
<evidence type="ECO:0000256" key="3">
    <source>
        <dbReference type="ARBA" id="ARBA00022670"/>
    </source>
</evidence>
<dbReference type="Proteomes" id="UP000240621">
    <property type="component" value="Unassembled WGS sequence"/>
</dbReference>
<gene>
    <name evidence="12" type="ORF">CLV93_102522</name>
    <name evidence="11" type="ORF">JCM18694_11430</name>
</gene>
<dbReference type="RefSeq" id="WP_106541305.1">
    <property type="nucleotide sequence ID" value="NZ_BLAU01000001.1"/>
</dbReference>
<dbReference type="InterPro" id="IPR050570">
    <property type="entry name" value="Cell_wall_metabolism_enzyme"/>
</dbReference>
<evidence type="ECO:0000256" key="6">
    <source>
        <dbReference type="ARBA" id="ARBA00022833"/>
    </source>
</evidence>
<dbReference type="InterPro" id="IPR011055">
    <property type="entry name" value="Dup_hybrid_motif"/>
</dbReference>
<keyword evidence="7" id="KW-0482">Metalloprotease</keyword>
<dbReference type="GO" id="GO:0006508">
    <property type="term" value="P:proteolysis"/>
    <property type="evidence" value="ECO:0007669"/>
    <property type="project" value="UniProtKB-KW"/>
</dbReference>
<evidence type="ECO:0000259" key="9">
    <source>
        <dbReference type="Pfam" id="PF01551"/>
    </source>
</evidence>
<evidence type="ECO:0000256" key="7">
    <source>
        <dbReference type="ARBA" id="ARBA00023049"/>
    </source>
</evidence>
<dbReference type="InterPro" id="IPR045834">
    <property type="entry name" value="Csd3_N2"/>
</dbReference>
<evidence type="ECO:0000259" key="10">
    <source>
        <dbReference type="Pfam" id="PF19425"/>
    </source>
</evidence>
<dbReference type="OrthoDB" id="9810477at2"/>
<proteinExistence type="predicted"/>
<reference evidence="12 13" key="1">
    <citation type="submission" date="2018-03" db="EMBL/GenBank/DDBJ databases">
        <title>Genomic Encyclopedia of Archaeal and Bacterial Type Strains, Phase II (KMG-II): from individual species to whole genera.</title>
        <authorList>
            <person name="Goeker M."/>
        </authorList>
    </citation>
    <scope>NUCLEOTIDE SEQUENCE [LARGE SCALE GENOMIC DNA]</scope>
    <source>
        <strain evidence="12 13">DSM 27267</strain>
    </source>
</reference>
<keyword evidence="8" id="KW-1133">Transmembrane helix</keyword>
<dbReference type="Pfam" id="PF01551">
    <property type="entry name" value="Peptidase_M23"/>
    <property type="match status" value="1"/>
</dbReference>
<comment type="caution">
    <text evidence="12">The sequence shown here is derived from an EMBL/GenBank/DDBJ whole genome shotgun (WGS) entry which is preliminary data.</text>
</comment>
<dbReference type="InterPro" id="IPR016047">
    <property type="entry name" value="M23ase_b-sheet_dom"/>
</dbReference>
<evidence type="ECO:0000313" key="13">
    <source>
        <dbReference type="Proteomes" id="UP000240621"/>
    </source>
</evidence>
<dbReference type="EMBL" id="PYGC01000002">
    <property type="protein sequence ID" value="PSK84731.1"/>
    <property type="molecule type" value="Genomic_DNA"/>
</dbReference>
<dbReference type="Pfam" id="PF19425">
    <property type="entry name" value="Csd3_N2"/>
    <property type="match status" value="1"/>
</dbReference>
<protein>
    <submittedName>
        <fullName evidence="12">Murein DD-endopeptidase MepM/ murein hydrolase activator NlpD</fullName>
    </submittedName>
    <submittedName>
        <fullName evidence="11">Peptidase M24</fullName>
    </submittedName>
</protein>
<name>A0A2P8CID9_9BACT</name>
<keyword evidence="6" id="KW-0862">Zinc</keyword>
<evidence type="ECO:0000256" key="5">
    <source>
        <dbReference type="ARBA" id="ARBA00022801"/>
    </source>
</evidence>
<dbReference type="Gene3D" id="2.70.70.10">
    <property type="entry name" value="Glucose Permease (Domain IIA)"/>
    <property type="match status" value="1"/>
</dbReference>
<feature type="transmembrane region" description="Helical" evidence="8">
    <location>
        <begin position="6"/>
        <end position="23"/>
    </location>
</feature>
<evidence type="ECO:0000256" key="1">
    <source>
        <dbReference type="ARBA" id="ARBA00001947"/>
    </source>
</evidence>
<dbReference type="CDD" id="cd12797">
    <property type="entry name" value="M23_peptidase"/>
    <property type="match status" value="1"/>
</dbReference>
<sequence length="442" mass="49811">MKKWIPGIVLAVLIIVVVGFFIIRKNTKSGQEDLSVTQPIDSVAKVLPPPVLKFGLPVDSFVIENKKVRRNQNLSDILVKYGVSYQAIDQLARNAKGVFDVRRIKAGSAYSMFLAHDSLHTPRYFIYEDSPVDYYTFDLSGDSLRVKAGQKPVITKRKVAFGQINSSLWNAMTDNNLNPILAIDLSEIYAWTIDFFGVQRGDWFQIIYDENYVDGKSIGIGTIYAARFNNMGDDYYAFNFDQDGRADYFDEDGKSLRKAFLKAPLKYSRISSRFTNSRYHPILRIRRPHHGVDYAAPTGTPVHSIGDGVITRRGYQARGGGNYLYIKHNSVYTTSYMHLSRFARGMHPGVRVKQGQLIGYVGMTGLATGPHLDFRVYKNGTAVDPLKVKAPPVEPVKKENMVRFEEHRDSLMNELMTIPIPGNETDQIPVADVIHSTPADNQ</sequence>
<keyword evidence="8" id="KW-0812">Transmembrane</keyword>
<keyword evidence="3" id="KW-0645">Protease</keyword>
<dbReference type="PANTHER" id="PTHR21666">
    <property type="entry name" value="PEPTIDASE-RELATED"/>
    <property type="match status" value="1"/>
</dbReference>
<dbReference type="GO" id="GO:0030313">
    <property type="term" value="C:cell envelope"/>
    <property type="evidence" value="ECO:0007669"/>
    <property type="project" value="UniProtKB-SubCell"/>
</dbReference>
<dbReference type="GO" id="GO:0004222">
    <property type="term" value="F:metalloendopeptidase activity"/>
    <property type="evidence" value="ECO:0007669"/>
    <property type="project" value="TreeGrafter"/>
</dbReference>
<dbReference type="AlphaFoldDB" id="A0A2P8CID9"/>
<comment type="subcellular location">
    <subcellularLocation>
        <location evidence="2">Cell envelope</location>
    </subcellularLocation>
</comment>